<evidence type="ECO:0000256" key="2">
    <source>
        <dbReference type="ARBA" id="ARBA00009533"/>
    </source>
</evidence>
<dbReference type="GO" id="GO:0005737">
    <property type="term" value="C:cytoplasm"/>
    <property type="evidence" value="ECO:0007669"/>
    <property type="project" value="TreeGrafter"/>
</dbReference>
<comment type="caution">
    <text evidence="7">The sequence shown here is derived from an EMBL/GenBank/DDBJ whole genome shotgun (WGS) entry which is preliminary data.</text>
</comment>
<name>A0A9P7ZG80_9HYPO</name>
<dbReference type="InterPro" id="IPR002129">
    <property type="entry name" value="PyrdxlP-dep_de-COase"/>
</dbReference>
<keyword evidence="7" id="KW-0808">Transferase</keyword>
<dbReference type="GeneID" id="70289686"/>
<dbReference type="InterPro" id="IPR021115">
    <property type="entry name" value="Pyridoxal-P_BS"/>
</dbReference>
<evidence type="ECO:0000256" key="1">
    <source>
        <dbReference type="ARBA" id="ARBA00001933"/>
    </source>
</evidence>
<gene>
    <name evidence="7" type="ORF">F5Z01DRAFT_287374</name>
</gene>
<feature type="modified residue" description="N6-(pyridoxal phosphate)lysine" evidence="5">
    <location>
        <position position="314"/>
    </location>
</feature>
<dbReference type="Gene3D" id="3.40.640.10">
    <property type="entry name" value="Type I PLP-dependent aspartate aminotransferase-like (Major domain)"/>
    <property type="match status" value="1"/>
</dbReference>
<organism evidence="7 8">
    <name type="scientific">Emericellopsis atlantica</name>
    <dbReference type="NCBI Taxonomy" id="2614577"/>
    <lineage>
        <taxon>Eukaryota</taxon>
        <taxon>Fungi</taxon>
        <taxon>Dikarya</taxon>
        <taxon>Ascomycota</taxon>
        <taxon>Pezizomycotina</taxon>
        <taxon>Sordariomycetes</taxon>
        <taxon>Hypocreomycetidae</taxon>
        <taxon>Hypocreales</taxon>
        <taxon>Bionectriaceae</taxon>
        <taxon>Emericellopsis</taxon>
    </lineage>
</organism>
<comment type="similarity">
    <text evidence="2 6">Belongs to the group II decarboxylase family.</text>
</comment>
<evidence type="ECO:0000256" key="5">
    <source>
        <dbReference type="PIRSR" id="PIRSR602129-50"/>
    </source>
</evidence>
<dbReference type="PANTHER" id="PTHR11999:SF165">
    <property type="entry name" value="DECARBOXYLASE, PUTATIVE (AFU_ORTHOLOGUE AFUA_2G04980)-RELATED"/>
    <property type="match status" value="1"/>
</dbReference>
<reference evidence="7" key="1">
    <citation type="journal article" date="2021" name="IMA Fungus">
        <title>Genomic characterization of three marine fungi, including Emericellopsis atlantica sp. nov. with signatures of a generalist lifestyle and marine biomass degradation.</title>
        <authorList>
            <person name="Hagestad O.C."/>
            <person name="Hou L."/>
            <person name="Andersen J.H."/>
            <person name="Hansen E.H."/>
            <person name="Altermark B."/>
            <person name="Li C."/>
            <person name="Kuhnert E."/>
            <person name="Cox R.J."/>
            <person name="Crous P.W."/>
            <person name="Spatafora J.W."/>
            <person name="Lail K."/>
            <person name="Amirebrahimi M."/>
            <person name="Lipzen A."/>
            <person name="Pangilinan J."/>
            <person name="Andreopoulos W."/>
            <person name="Hayes R.D."/>
            <person name="Ng V."/>
            <person name="Grigoriev I.V."/>
            <person name="Jackson S.A."/>
            <person name="Sutton T.D.S."/>
            <person name="Dobson A.D.W."/>
            <person name="Rama T."/>
        </authorList>
    </citation>
    <scope>NUCLEOTIDE SEQUENCE</scope>
    <source>
        <strain evidence="7">TS7</strain>
    </source>
</reference>
<dbReference type="AlphaFoldDB" id="A0A9P7ZG80"/>
<dbReference type="InterPro" id="IPR015421">
    <property type="entry name" value="PyrdxlP-dep_Trfase_major"/>
</dbReference>
<dbReference type="OrthoDB" id="2161780at2759"/>
<dbReference type="SUPFAM" id="SSF53383">
    <property type="entry name" value="PLP-dependent transferases"/>
    <property type="match status" value="1"/>
</dbReference>
<dbReference type="RefSeq" id="XP_046115166.1">
    <property type="nucleotide sequence ID" value="XM_046258783.1"/>
</dbReference>
<dbReference type="GO" id="GO:0016831">
    <property type="term" value="F:carboxy-lyase activity"/>
    <property type="evidence" value="ECO:0007669"/>
    <property type="project" value="InterPro"/>
</dbReference>
<dbReference type="InterPro" id="IPR015424">
    <property type="entry name" value="PyrdxlP-dep_Trfase"/>
</dbReference>
<evidence type="ECO:0000256" key="3">
    <source>
        <dbReference type="ARBA" id="ARBA00022898"/>
    </source>
</evidence>
<keyword evidence="3 5" id="KW-0663">Pyridoxal phosphate</keyword>
<dbReference type="PROSITE" id="PS00392">
    <property type="entry name" value="DDC_GAD_HDC_YDC"/>
    <property type="match status" value="1"/>
</dbReference>
<evidence type="ECO:0000313" key="7">
    <source>
        <dbReference type="EMBL" id="KAG9251242.1"/>
    </source>
</evidence>
<evidence type="ECO:0000256" key="6">
    <source>
        <dbReference type="RuleBase" id="RU000382"/>
    </source>
</evidence>
<dbReference type="Gene3D" id="3.90.1150.10">
    <property type="entry name" value="Aspartate Aminotransferase, domain 1"/>
    <property type="match status" value="1"/>
</dbReference>
<dbReference type="EMBL" id="MU251269">
    <property type="protein sequence ID" value="KAG9251242.1"/>
    <property type="molecule type" value="Genomic_DNA"/>
</dbReference>
<dbReference type="Proteomes" id="UP000887229">
    <property type="component" value="Unassembled WGS sequence"/>
</dbReference>
<comment type="cofactor">
    <cofactor evidence="1 5 6">
        <name>pyridoxal 5'-phosphate</name>
        <dbReference type="ChEBI" id="CHEBI:597326"/>
    </cofactor>
</comment>
<protein>
    <submittedName>
        <fullName evidence="7">Pyridoxal phosphate-dependent transferase</fullName>
    </submittedName>
</protein>
<keyword evidence="4 6" id="KW-0456">Lyase</keyword>
<evidence type="ECO:0000256" key="4">
    <source>
        <dbReference type="ARBA" id="ARBA00023239"/>
    </source>
</evidence>
<dbReference type="GO" id="GO:0019752">
    <property type="term" value="P:carboxylic acid metabolic process"/>
    <property type="evidence" value="ECO:0007669"/>
    <property type="project" value="InterPro"/>
</dbReference>
<dbReference type="InterPro" id="IPR010977">
    <property type="entry name" value="Aromatic_deC"/>
</dbReference>
<dbReference type="Pfam" id="PF00282">
    <property type="entry name" value="Pyridoxal_deC"/>
    <property type="match status" value="1"/>
</dbReference>
<proteinExistence type="inferred from homology"/>
<dbReference type="GO" id="GO:0016740">
    <property type="term" value="F:transferase activity"/>
    <property type="evidence" value="ECO:0007669"/>
    <property type="project" value="UniProtKB-KW"/>
</dbReference>
<dbReference type="GO" id="GO:0030170">
    <property type="term" value="F:pyridoxal phosphate binding"/>
    <property type="evidence" value="ECO:0007669"/>
    <property type="project" value="InterPro"/>
</dbReference>
<evidence type="ECO:0000313" key="8">
    <source>
        <dbReference type="Proteomes" id="UP000887229"/>
    </source>
</evidence>
<keyword evidence="8" id="KW-1185">Reference proteome</keyword>
<dbReference type="PANTHER" id="PTHR11999">
    <property type="entry name" value="GROUP II PYRIDOXAL-5-PHOSPHATE DECARBOXYLASE"/>
    <property type="match status" value="1"/>
</dbReference>
<accession>A0A9P7ZG80</accession>
<sequence>MDDIFNPKAEEAILVSLEKLHAQSTTYPTLPSPELLATGSSSLVPSIASTKSEQDVIRHITGDIVPALTGQALSPRYYGFVTGSSLPIAAWADTLVTRIDQNVQVHLPHQTIATEVEDRALRMLGELLKLGDSFEGRTLTTGATGSNVLGLACGREAIIEKRGGNVGEDGLLGACMAAGVSNIQVLTSGGHSSLSKAASIVGLGRQSVKELGVSADEPWKLDIDVVEKHLQKEGTATIIGISAGEVNTGRFAVDGLAGMKRLRALADKYSAWIHVDGAFGIFARCLDNMADFEDLKRQVEGIQLADSITVDGHKILNVPYDCGMFFTRSQSTLASVFTNPNAAYLAGGSASKISSPLNNGLENSRRFRALPVYATLLSQGSNGFAAMISRMVLLARRVAGWIRASEQYELLPGGDWNIEKETFIIVLFRARDNNLNDNLVEKINATRQMYVSGTKWKGEKAVRIAVSTWKVDVERDGRIVEQILAAVAEGRDFEMAQVK</sequence>
<dbReference type="InterPro" id="IPR015422">
    <property type="entry name" value="PyrdxlP-dep_Trfase_small"/>
</dbReference>